<dbReference type="GO" id="GO:0005739">
    <property type="term" value="C:mitochondrion"/>
    <property type="evidence" value="ECO:0007669"/>
    <property type="project" value="UniProtKB-SubCell"/>
</dbReference>
<dbReference type="PANTHER" id="PTHR32035">
    <property type="entry name" value="AURORA KINASE A-INTERACTING PROTEIN"/>
    <property type="match status" value="1"/>
</dbReference>
<comment type="similarity">
    <text evidence="3">Belongs to the mitochondrion-specific ribosomal protein mS38 family.</text>
</comment>
<protein>
    <recommendedName>
        <fullName evidence="4">Small ribosomal subunit protein mS38</fullName>
    </recommendedName>
</protein>
<organism evidence="7 8">
    <name type="scientific">Tetrapisispora phaffii (strain ATCC 24235 / CBS 4417 / NBRC 1672 / NRRL Y-8282 / UCD 70-5)</name>
    <name type="common">Yeast</name>
    <name type="synonym">Fabospora phaffii</name>
    <dbReference type="NCBI Taxonomy" id="1071381"/>
    <lineage>
        <taxon>Eukaryota</taxon>
        <taxon>Fungi</taxon>
        <taxon>Dikarya</taxon>
        <taxon>Ascomycota</taxon>
        <taxon>Saccharomycotina</taxon>
        <taxon>Saccharomycetes</taxon>
        <taxon>Saccharomycetales</taxon>
        <taxon>Saccharomycetaceae</taxon>
        <taxon>Tetrapisispora</taxon>
    </lineage>
</organism>
<evidence type="ECO:0000313" key="8">
    <source>
        <dbReference type="Proteomes" id="UP000005666"/>
    </source>
</evidence>
<feature type="domain" description="Ribosomal protein mS38 C-terminal" evidence="6">
    <location>
        <begin position="77"/>
        <end position="110"/>
    </location>
</feature>
<dbReference type="SMART" id="SM01155">
    <property type="entry name" value="DUF1713"/>
    <property type="match status" value="1"/>
</dbReference>
<dbReference type="Pfam" id="PF08213">
    <property type="entry name" value="COX24_C"/>
    <property type="match status" value="1"/>
</dbReference>
<dbReference type="RefSeq" id="XP_003685526.1">
    <property type="nucleotide sequence ID" value="XM_003685478.1"/>
</dbReference>
<feature type="compositionally biased region" description="Basic and acidic residues" evidence="5">
    <location>
        <begin position="101"/>
        <end position="112"/>
    </location>
</feature>
<comment type="subcellular location">
    <subcellularLocation>
        <location evidence="1">Mitochondrion</location>
    </subcellularLocation>
</comment>
<dbReference type="KEGG" id="tpf:TPHA_0D04575"/>
<dbReference type="HOGENOM" id="CLU_2147546_0_0_1"/>
<feature type="region of interest" description="Disordered" evidence="5">
    <location>
        <begin position="82"/>
        <end position="112"/>
    </location>
</feature>
<dbReference type="Proteomes" id="UP000005666">
    <property type="component" value="Chromosome 4"/>
</dbReference>
<evidence type="ECO:0000256" key="2">
    <source>
        <dbReference type="ARBA" id="ARBA00023128"/>
    </source>
</evidence>
<evidence type="ECO:0000256" key="4">
    <source>
        <dbReference type="ARBA" id="ARBA00035682"/>
    </source>
</evidence>
<evidence type="ECO:0000256" key="1">
    <source>
        <dbReference type="ARBA" id="ARBA00004173"/>
    </source>
</evidence>
<reference evidence="7 8" key="1">
    <citation type="journal article" date="2011" name="Proc. Natl. Acad. Sci. U.S.A.">
        <title>Evolutionary erosion of yeast sex chromosomes by mating-type switching accidents.</title>
        <authorList>
            <person name="Gordon J.L."/>
            <person name="Armisen D."/>
            <person name="Proux-Wera E."/>
            <person name="Oheigeartaigh S.S."/>
            <person name="Byrne K.P."/>
            <person name="Wolfe K.H."/>
        </authorList>
    </citation>
    <scope>NUCLEOTIDE SEQUENCE [LARGE SCALE GENOMIC DNA]</scope>
    <source>
        <strain evidence="8">ATCC 24235 / CBS 4417 / NBRC 1672 / NRRL Y-8282 / UCD 70-5</strain>
    </source>
</reference>
<dbReference type="AlphaFoldDB" id="G8BS17"/>
<keyword evidence="2" id="KW-0496">Mitochondrion</keyword>
<dbReference type="GeneID" id="11534239"/>
<accession>G8BS17</accession>
<dbReference type="PANTHER" id="PTHR32035:SF3">
    <property type="entry name" value="SMALL RIBOSOMAL SUBUNIT PROTEIN MS38"/>
    <property type="match status" value="1"/>
</dbReference>
<dbReference type="EMBL" id="HE612859">
    <property type="protein sequence ID" value="CCE63092.1"/>
    <property type="molecule type" value="Genomic_DNA"/>
</dbReference>
<keyword evidence="8" id="KW-1185">Reference proteome</keyword>
<evidence type="ECO:0000313" key="7">
    <source>
        <dbReference type="EMBL" id="CCE63092.1"/>
    </source>
</evidence>
<feature type="compositionally biased region" description="Basic residues" evidence="5">
    <location>
        <begin position="83"/>
        <end position="100"/>
    </location>
</feature>
<evidence type="ECO:0000256" key="3">
    <source>
        <dbReference type="ARBA" id="ARBA00035647"/>
    </source>
</evidence>
<evidence type="ECO:0000259" key="6">
    <source>
        <dbReference type="SMART" id="SM01155"/>
    </source>
</evidence>
<gene>
    <name evidence="7" type="primary">TPHA0D04575</name>
    <name evidence="7" type="ordered locus">TPHA_0D04575</name>
</gene>
<name>G8BS17_TETPH</name>
<dbReference type="InterPro" id="IPR013177">
    <property type="entry name" value="Ribosomal_mS38_C"/>
</dbReference>
<sequence length="112" mass="13115">MFGIVRNCAWKAPRALHGVFNLKLRKNYLHTFVDSRASSILGNPVINSKVLVQLNLRPLAPLAPVRDVPHQNIVEMELDSVMRKRKKKMKKHKLRKRRKREKAEKRKLSQGR</sequence>
<evidence type="ECO:0000256" key="5">
    <source>
        <dbReference type="SAM" id="MobiDB-lite"/>
    </source>
</evidence>
<proteinExistence type="inferred from homology"/>